<dbReference type="Pfam" id="PF00583">
    <property type="entry name" value="Acetyltransf_1"/>
    <property type="match status" value="1"/>
</dbReference>
<keyword evidence="2" id="KW-0012">Acyltransferase</keyword>
<dbReference type="RefSeq" id="WP_132463632.1">
    <property type="nucleotide sequence ID" value="NZ_SLXP01000009.1"/>
</dbReference>
<evidence type="ECO:0000313" key="4">
    <source>
        <dbReference type="EMBL" id="TCP39928.1"/>
    </source>
</evidence>
<dbReference type="AlphaFoldDB" id="A0A4R2PXP5"/>
<dbReference type="PROSITE" id="PS51186">
    <property type="entry name" value="GNAT"/>
    <property type="match status" value="1"/>
</dbReference>
<dbReference type="Proteomes" id="UP000294835">
    <property type="component" value="Unassembled WGS sequence"/>
</dbReference>
<dbReference type="OrthoDB" id="9804026at2"/>
<comment type="caution">
    <text evidence="4">The sequence shown here is derived from an EMBL/GenBank/DDBJ whole genome shotgun (WGS) entry which is preliminary data.</text>
</comment>
<dbReference type="SUPFAM" id="SSF55729">
    <property type="entry name" value="Acyl-CoA N-acyltransferases (Nat)"/>
    <property type="match status" value="1"/>
</dbReference>
<name>A0A4R2PXP5_9RHOB</name>
<evidence type="ECO:0000313" key="5">
    <source>
        <dbReference type="Proteomes" id="UP000294835"/>
    </source>
</evidence>
<keyword evidence="5" id="KW-1185">Reference proteome</keyword>
<evidence type="ECO:0000259" key="3">
    <source>
        <dbReference type="PROSITE" id="PS51186"/>
    </source>
</evidence>
<reference evidence="4 5" key="1">
    <citation type="submission" date="2019-03" db="EMBL/GenBank/DDBJ databases">
        <title>Genomic Encyclopedia of Type Strains, Phase IV (KMG-IV): sequencing the most valuable type-strain genomes for metagenomic binning, comparative biology and taxonomic classification.</title>
        <authorList>
            <person name="Goeker M."/>
        </authorList>
    </citation>
    <scope>NUCLEOTIDE SEQUENCE [LARGE SCALE GENOMIC DNA]</scope>
    <source>
        <strain evidence="4 5">DSM 18063</strain>
    </source>
</reference>
<dbReference type="InterPro" id="IPR000182">
    <property type="entry name" value="GNAT_dom"/>
</dbReference>
<dbReference type="PANTHER" id="PTHR43877">
    <property type="entry name" value="AMINOALKYLPHOSPHONATE N-ACETYLTRANSFERASE-RELATED-RELATED"/>
    <property type="match status" value="1"/>
</dbReference>
<dbReference type="InterPro" id="IPR050832">
    <property type="entry name" value="Bact_Acetyltransf"/>
</dbReference>
<sequence length="143" mass="14220">MSAPPPSPADLATLHAVCFTHPCPWSAAEFAALLAGSGVFLAGDATAFALGRAVADEAELLTLAVAPAARRHGLGRARLAAFEAAARSRGAARAFLEVAADNTPARALYAAAGYAPAGLRPGYCTAPDGGAVDALILAKALAP</sequence>
<keyword evidence="1 4" id="KW-0808">Transferase</keyword>
<dbReference type="InterPro" id="IPR016181">
    <property type="entry name" value="Acyl_CoA_acyltransferase"/>
</dbReference>
<accession>A0A4R2PXP5</accession>
<evidence type="ECO:0000256" key="1">
    <source>
        <dbReference type="ARBA" id="ARBA00022679"/>
    </source>
</evidence>
<organism evidence="4 5">
    <name type="scientific">Rhodovulum marinum</name>
    <dbReference type="NCBI Taxonomy" id="320662"/>
    <lineage>
        <taxon>Bacteria</taxon>
        <taxon>Pseudomonadati</taxon>
        <taxon>Pseudomonadota</taxon>
        <taxon>Alphaproteobacteria</taxon>
        <taxon>Rhodobacterales</taxon>
        <taxon>Paracoccaceae</taxon>
        <taxon>Rhodovulum</taxon>
    </lineage>
</organism>
<evidence type="ECO:0000256" key="2">
    <source>
        <dbReference type="ARBA" id="ARBA00023315"/>
    </source>
</evidence>
<dbReference type="PANTHER" id="PTHR43877:SF2">
    <property type="entry name" value="AMINOALKYLPHOSPHONATE N-ACETYLTRANSFERASE-RELATED"/>
    <property type="match status" value="1"/>
</dbReference>
<dbReference type="EMBL" id="SLXP01000009">
    <property type="protein sequence ID" value="TCP39928.1"/>
    <property type="molecule type" value="Genomic_DNA"/>
</dbReference>
<dbReference type="Gene3D" id="3.40.630.30">
    <property type="match status" value="1"/>
</dbReference>
<proteinExistence type="predicted"/>
<dbReference type="GO" id="GO:0016747">
    <property type="term" value="F:acyltransferase activity, transferring groups other than amino-acyl groups"/>
    <property type="evidence" value="ECO:0007669"/>
    <property type="project" value="InterPro"/>
</dbReference>
<gene>
    <name evidence="4" type="ORF">EV662_10953</name>
</gene>
<protein>
    <submittedName>
        <fullName evidence="4">Ribosomal-protein-alanine N-acetyltransferase</fullName>
    </submittedName>
</protein>
<feature type="domain" description="N-acetyltransferase" evidence="3">
    <location>
        <begin position="1"/>
        <end position="142"/>
    </location>
</feature>